<dbReference type="Proteomes" id="UP000003452">
    <property type="component" value="Unassembled WGS sequence"/>
</dbReference>
<dbReference type="Pfam" id="PF06321">
    <property type="entry name" value="P_gingi_FimA"/>
    <property type="match status" value="1"/>
</dbReference>
<evidence type="ECO:0000256" key="3">
    <source>
        <dbReference type="ARBA" id="ARBA00022729"/>
    </source>
</evidence>
<comment type="similarity">
    <text evidence="2">Belongs to the bacteroidetes fimbrillin superfamily. FimA/Mfa1 family.</text>
</comment>
<dbReference type="Gene3D" id="2.60.40.2580">
    <property type="match status" value="1"/>
</dbReference>
<dbReference type="InterPro" id="IPR029141">
    <property type="entry name" value="FimA_N"/>
</dbReference>
<evidence type="ECO:0000313" key="7">
    <source>
        <dbReference type="EMBL" id="EDY97417.1"/>
    </source>
</evidence>
<feature type="domain" description="Major fimbrial subunit protein N-terminal" evidence="5">
    <location>
        <begin position="25"/>
        <end position="125"/>
    </location>
</feature>
<evidence type="ECO:0000259" key="5">
    <source>
        <dbReference type="Pfam" id="PF06321"/>
    </source>
</evidence>
<dbReference type="eggNOG" id="ENOG502Z7S7">
    <property type="taxonomic scope" value="Bacteria"/>
</dbReference>
<dbReference type="Gene3D" id="2.60.40.3690">
    <property type="match status" value="1"/>
</dbReference>
<dbReference type="Pfam" id="PF26306">
    <property type="entry name" value="FimD_3rd"/>
    <property type="match status" value="1"/>
</dbReference>
<feature type="domain" description="Major fimbrium tip subunit FimD third Ig-like" evidence="6">
    <location>
        <begin position="353"/>
        <end position="452"/>
    </location>
</feature>
<dbReference type="InterPro" id="IPR058822">
    <property type="entry name" value="Ig-like_FimD_3rd"/>
</dbReference>
<dbReference type="AlphaFoldDB" id="B5CTX9"/>
<evidence type="ECO:0000256" key="2">
    <source>
        <dbReference type="ARBA" id="ARBA00006011"/>
    </source>
</evidence>
<gene>
    <name evidence="7" type="ORF">BACPLE_00207</name>
</gene>
<protein>
    <submittedName>
        <fullName evidence="7">Uncharacterized protein</fullName>
    </submittedName>
</protein>
<evidence type="ECO:0000256" key="1">
    <source>
        <dbReference type="ARBA" id="ARBA00004561"/>
    </source>
</evidence>
<accession>B5CTX9</accession>
<comment type="caution">
    <text evidence="7">The sequence shown here is derived from an EMBL/GenBank/DDBJ whole genome shotgun (WGS) entry which is preliminary data.</text>
</comment>
<comment type="subcellular location">
    <subcellularLocation>
        <location evidence="1">Fimbrium</location>
    </subcellularLocation>
</comment>
<name>B5CTX9_PHOPM</name>
<keyword evidence="3" id="KW-0732">Signal</keyword>
<dbReference type="GO" id="GO:0009289">
    <property type="term" value="C:pilus"/>
    <property type="evidence" value="ECO:0007669"/>
    <property type="project" value="UniProtKB-SubCell"/>
</dbReference>
<proteinExistence type="inferred from homology"/>
<reference evidence="7 8" key="2">
    <citation type="submission" date="2008-08" db="EMBL/GenBank/DDBJ databases">
        <authorList>
            <person name="Fulton L."/>
            <person name="Clifton S."/>
            <person name="Fulton B."/>
            <person name="Xu J."/>
            <person name="Minx P."/>
            <person name="Pepin K.H."/>
            <person name="Johnson M."/>
            <person name="Thiruvilangam P."/>
            <person name="Bhonagiri V."/>
            <person name="Nash W.E."/>
            <person name="Mardis E.R."/>
            <person name="Wilson R.K."/>
        </authorList>
    </citation>
    <scope>NUCLEOTIDE SEQUENCE [LARGE SCALE GENOMIC DNA]</scope>
    <source>
        <strain evidence="8">DSM 17135 / JCM 12973 / M2</strain>
    </source>
</reference>
<organism evidence="7 8">
    <name type="scientific">Phocaeicola plebeius (strain DSM 17135 / JCM 12973 / CCUG 54634 / M2)</name>
    <name type="common">Bacteroides plebeius</name>
    <dbReference type="NCBI Taxonomy" id="484018"/>
    <lineage>
        <taxon>Bacteria</taxon>
        <taxon>Pseudomonadati</taxon>
        <taxon>Bacteroidota</taxon>
        <taxon>Bacteroidia</taxon>
        <taxon>Bacteroidales</taxon>
        <taxon>Bacteroidaceae</taxon>
        <taxon>Phocaeicola</taxon>
    </lineage>
</organism>
<dbReference type="EMBL" id="ABQC02000002">
    <property type="protein sequence ID" value="EDY97417.1"/>
    <property type="molecule type" value="Genomic_DNA"/>
</dbReference>
<reference evidence="7 8" key="1">
    <citation type="submission" date="2008-08" db="EMBL/GenBank/DDBJ databases">
        <title>Draft genome sequence of Bacteroides plebeius (DSM 17135).</title>
        <authorList>
            <person name="Sudarsanam P."/>
            <person name="Ley R."/>
            <person name="Guruge J."/>
            <person name="Turnbaugh P.J."/>
            <person name="Mahowald M."/>
            <person name="Liep D."/>
            <person name="Gordon J."/>
        </authorList>
    </citation>
    <scope>NUCLEOTIDE SEQUENCE [LARGE SCALE GENOMIC DNA]</scope>
    <source>
        <strain evidence="8">DSM 17135 / JCM 12973 / M2</strain>
    </source>
</reference>
<keyword evidence="4" id="KW-0281">Fimbrium</keyword>
<dbReference type="HOGENOM" id="CLU_023164_0_0_10"/>
<sequence length="724" mass="81540">MLVEEGTTVDGLALNLLASGEAVVSEGTTASNDGLRENVVKNVDIFFFSTDKKGEVARYYHREVGENGTVLLETGNWKSKFTAVSYDIYVVANFHQYDDASTLETETDLSRIKTWTALMALSDTDPDIFKVENDQFGNEEVYAGKKFMMDGKKEGWTPGEGTDETIAIDLARAAAKIVVNVSYTNGFLTDGIEIVDVRKKLVRYAQDARVLAEADPIPILDLFGDADAANMSKSNGTEGSGENRRDLLYAYSYPNEWGDNVADQETYILMNIPYTKNQEEETYQNYYKIPVRISNTAADLCLKRNTVYTINVTVDRVGNQEIDQPEELTPTLSIAPWEKEEVQVGGDTYKYLIVSEDEIEMHNVADTVVTFFSSSAITVTLESAYYVDKYGKEVSLTESAYDWYSVDYDESTLSGKLKIHSDIPEIVTARYVTLKITNVDGMEKTINIIQYPLEYISGVPGLYSYVEQYEKNGEIKVNGEWPSNLAGMYSADIREGLDGHIGTNPYMKSKFYWEGVIYRIDYSYKDANKYNPLYVTANTPADNNRMYLVQISSTSDQYTVARPNLTNTEGELVTALGEENNKLVSPTFMLASNLGNIGNVDWVHAQDNCKHYVEYSIYTIDEADRLSGKKYDGKGHRRFDDWRLPTYAELQIIAGYQTTQSEVMDKVLTDVYYWAADTNTYLITSQPGNDEIPTGTDSKSDGKVRCIRDVTPDDLKEFRAQKIR</sequence>
<evidence type="ECO:0000256" key="4">
    <source>
        <dbReference type="ARBA" id="ARBA00023263"/>
    </source>
</evidence>
<evidence type="ECO:0000259" key="6">
    <source>
        <dbReference type="Pfam" id="PF26306"/>
    </source>
</evidence>
<evidence type="ECO:0000313" key="8">
    <source>
        <dbReference type="Proteomes" id="UP000003452"/>
    </source>
</evidence>